<protein>
    <submittedName>
        <fullName evidence="3">Uncharacterized protein</fullName>
    </submittedName>
</protein>
<dbReference type="AlphaFoldDB" id="A0A1X7VUX1"/>
<evidence type="ECO:0000313" key="3">
    <source>
        <dbReference type="EnsemblMetazoa" id="Aqu2.1.43917_001"/>
    </source>
</evidence>
<evidence type="ECO:0000256" key="2">
    <source>
        <dbReference type="SAM" id="Phobius"/>
    </source>
</evidence>
<keyword evidence="2" id="KW-0472">Membrane</keyword>
<dbReference type="EnsemblMetazoa" id="Aqu2.1.43917_001">
    <property type="protein sequence ID" value="Aqu2.1.43917_001"/>
    <property type="gene ID" value="Aqu2.1.43917"/>
</dbReference>
<reference evidence="3" key="1">
    <citation type="submission" date="2017-05" db="UniProtKB">
        <authorList>
            <consortium name="EnsemblMetazoa"/>
        </authorList>
    </citation>
    <scope>IDENTIFICATION</scope>
</reference>
<feature type="transmembrane region" description="Helical" evidence="2">
    <location>
        <begin position="448"/>
        <end position="471"/>
    </location>
</feature>
<feature type="region of interest" description="Disordered" evidence="1">
    <location>
        <begin position="48"/>
        <end position="97"/>
    </location>
</feature>
<proteinExistence type="predicted"/>
<name>A0A1X7VUX1_AMPQE</name>
<keyword evidence="2" id="KW-0812">Transmembrane</keyword>
<sequence length="491" mass="56258">MLQSMNNKTKSTLDNSHVNDYINLKVRGWNLKTLTMAELIEKEPLIGQKKKKDHANQRRLRRRSRSPGWGNGDAAESDLSENSSRASSMKSGKSECPTVQDLDAEIQNGPEPRDPDLVPNDKILHQYQEVPPQQRPPAVRLIVDNEEIMYPFKRGCCLDCCTRKLSNNRKKCSAVAFFFAILFLAGSIACLVLVTKYPEVLTDTTENITLHIPLKSAIKLNLTDYNISTIKRDKLKIAVANTTKKEHKGLITIATTHNREECTDENEITMTYKYKKGYKDFLRYWPSSSHVSVTISIRDNDDNHIIAWKWGTLSNPPPLDLKCEALNTHDKSTKTEINQSIFFNNKPRDMNYIRVILCNKADTETIANIEIKECIALPNDQLYKYIYIDDTKEPKPVEVQFQGFFSEMLKHSMLYIDTRHMSSSNNEADKEIQLELQNQTSSNPLKEIVIAITVILFIASILFFLLGCFCLCCCRRKEFCGCGVYYQNKRD</sequence>
<accession>A0A1X7VUX1</accession>
<organism evidence="3">
    <name type="scientific">Amphimedon queenslandica</name>
    <name type="common">Sponge</name>
    <dbReference type="NCBI Taxonomy" id="400682"/>
    <lineage>
        <taxon>Eukaryota</taxon>
        <taxon>Metazoa</taxon>
        <taxon>Porifera</taxon>
        <taxon>Demospongiae</taxon>
        <taxon>Heteroscleromorpha</taxon>
        <taxon>Haplosclerida</taxon>
        <taxon>Niphatidae</taxon>
        <taxon>Amphimedon</taxon>
    </lineage>
</organism>
<evidence type="ECO:0000256" key="1">
    <source>
        <dbReference type="SAM" id="MobiDB-lite"/>
    </source>
</evidence>
<feature type="compositionally biased region" description="Basic residues" evidence="1">
    <location>
        <begin position="48"/>
        <end position="65"/>
    </location>
</feature>
<feature type="transmembrane region" description="Helical" evidence="2">
    <location>
        <begin position="172"/>
        <end position="194"/>
    </location>
</feature>
<dbReference type="InParanoid" id="A0A1X7VUX1"/>
<keyword evidence="2" id="KW-1133">Transmembrane helix</keyword>